<protein>
    <submittedName>
        <fullName evidence="2">Uncharacterized protein</fullName>
    </submittedName>
</protein>
<reference evidence="2" key="1">
    <citation type="submission" date="2022-04" db="EMBL/GenBank/DDBJ databases">
        <title>A functionally conserved STORR gene fusion in Papaver species that diverged 16.8 million years ago.</title>
        <authorList>
            <person name="Catania T."/>
        </authorList>
    </citation>
    <scope>NUCLEOTIDE SEQUENCE</scope>
    <source>
        <strain evidence="2">S-188037</strain>
    </source>
</reference>
<feature type="compositionally biased region" description="Basic and acidic residues" evidence="1">
    <location>
        <begin position="11"/>
        <end position="21"/>
    </location>
</feature>
<dbReference type="EMBL" id="JAJJMB010014022">
    <property type="protein sequence ID" value="KAI3863977.1"/>
    <property type="molecule type" value="Genomic_DNA"/>
</dbReference>
<feature type="compositionally biased region" description="Acidic residues" evidence="1">
    <location>
        <begin position="23"/>
        <end position="40"/>
    </location>
</feature>
<organism evidence="2 3">
    <name type="scientific">Papaver atlanticum</name>
    <dbReference type="NCBI Taxonomy" id="357466"/>
    <lineage>
        <taxon>Eukaryota</taxon>
        <taxon>Viridiplantae</taxon>
        <taxon>Streptophyta</taxon>
        <taxon>Embryophyta</taxon>
        <taxon>Tracheophyta</taxon>
        <taxon>Spermatophyta</taxon>
        <taxon>Magnoliopsida</taxon>
        <taxon>Ranunculales</taxon>
        <taxon>Papaveraceae</taxon>
        <taxon>Papaveroideae</taxon>
        <taxon>Papaver</taxon>
    </lineage>
</organism>
<evidence type="ECO:0000313" key="2">
    <source>
        <dbReference type="EMBL" id="KAI3863977.1"/>
    </source>
</evidence>
<dbReference type="Proteomes" id="UP001202328">
    <property type="component" value="Unassembled WGS sequence"/>
</dbReference>
<dbReference type="AlphaFoldDB" id="A0AAD4X8A6"/>
<feature type="compositionally biased region" description="Basic and acidic residues" evidence="1">
    <location>
        <begin position="41"/>
        <end position="50"/>
    </location>
</feature>
<feature type="compositionally biased region" description="Basic residues" evidence="1">
    <location>
        <begin position="1"/>
        <end position="10"/>
    </location>
</feature>
<sequence length="74" mass="8519">MAKGGNRQKKFKENPKKKTQDEYISDEDVGNDDHDHDDEIDAFHKQRDIIPLDVNDDMADSDDEDTANPVMDLE</sequence>
<proteinExistence type="predicted"/>
<feature type="compositionally biased region" description="Acidic residues" evidence="1">
    <location>
        <begin position="54"/>
        <end position="66"/>
    </location>
</feature>
<accession>A0AAD4X8A6</accession>
<feature type="region of interest" description="Disordered" evidence="1">
    <location>
        <begin position="1"/>
        <end position="74"/>
    </location>
</feature>
<evidence type="ECO:0000256" key="1">
    <source>
        <dbReference type="SAM" id="MobiDB-lite"/>
    </source>
</evidence>
<name>A0AAD4X8A6_9MAGN</name>
<comment type="caution">
    <text evidence="2">The sequence shown here is derived from an EMBL/GenBank/DDBJ whole genome shotgun (WGS) entry which is preliminary data.</text>
</comment>
<feature type="non-terminal residue" evidence="2">
    <location>
        <position position="74"/>
    </location>
</feature>
<keyword evidence="3" id="KW-1185">Reference proteome</keyword>
<evidence type="ECO:0000313" key="3">
    <source>
        <dbReference type="Proteomes" id="UP001202328"/>
    </source>
</evidence>
<gene>
    <name evidence="2" type="ORF">MKW98_031569</name>
</gene>